<dbReference type="GeneTree" id="ENSGT00950000183102"/>
<dbReference type="GeneID" id="109507341"/>
<dbReference type="GO" id="GO:0008595">
    <property type="term" value="P:anterior/posterior axis specification, embryo"/>
    <property type="evidence" value="ECO:0007669"/>
    <property type="project" value="Ensembl"/>
</dbReference>
<dbReference type="InterPro" id="IPR018816">
    <property type="entry name" value="Cactin_central"/>
</dbReference>
<protein>
    <recommendedName>
        <fullName evidence="2">Splicing factor Cactin</fullName>
    </recommendedName>
</protein>
<evidence type="ECO:0000256" key="4">
    <source>
        <dbReference type="SAM" id="MobiDB-lite"/>
    </source>
</evidence>
<dbReference type="InterPro" id="IPR019134">
    <property type="entry name" value="Cactin_C"/>
</dbReference>
<reference evidence="7" key="1">
    <citation type="submission" date="2025-08" db="UniProtKB">
        <authorList>
            <consortium name="Ensembl"/>
        </authorList>
    </citation>
    <scope>IDENTIFICATION</scope>
</reference>
<dbReference type="PANTHER" id="PTHR21737">
    <property type="entry name" value="POLYGLUTAMINE BINDING PROTEIN 1/MARVEL MEMBRANE-ASSOCIATING DOMAIN CONTAINING 3"/>
    <property type="match status" value="1"/>
</dbReference>
<dbReference type="GO" id="GO:0005681">
    <property type="term" value="C:spliceosomal complex"/>
    <property type="evidence" value="ECO:0007669"/>
    <property type="project" value="TreeGrafter"/>
</dbReference>
<sequence>MDSKSRRRSSSGSRSRSRDRRNRSRARKSKSPERRAKRSQFVDPKRSTRGRARSDSRDSGSSSPDKRRPQHRGRSSSRSDSENDRRRRIQRARSKSKEKPPSSDSDHPRERSRRSDTRIRRGTSRERRKERSSSGSRDESNDRQRGRRRSLSRDRQRQKERDRDRDRNSERDKRKKSSERDRGRNEKDRDRGRHQSSSADSSDSSGSDRESRTIKDKEDKKKQKEMMKALETPEEKRARRLAKKEAKEKKRREKMGWSEEYMGYTNADNPFGDNNLLGTFKWQKALDKKGIGHLGEKDLKERNKRIQEENRRELQKVKQLRLEREREKAMRETELEMLQREKEAEHFKTWAEQEDNFHLHQAKLRSKIRIRDGRAKPIDLLAKYISAEDDDLAVEMHEPYTFLNGLTVTDMDDLLEDIKVYMELEQGKNVDFWRDMTTITEDEISKLRKLEASGKGPGDRRDGINTAVSTDVQTVFKGKTYSQLQALHLNIETKIRAGGSNLDIGYWESLLQQVRVYMARARLRERHQDVLRQKLFKLKQEQGVDSEPLFPIIKEEPKSDDTDNRAGGRSGESTSEEPSQSSSPSSRNTNKGPAGEDGPFASTAERSDRNKEGGESGEKKDGEEVEAVLTEEDLIQQSQAEYDSGRYSPTLLTSSELPLDTHTITPEEDAHRLQLARRQLQATGDASESAEDAFVRRAKEGMGNDESQFSVEIPVTGKMYLWADKYRPRKPRFFNRVHTGFEWNKYNQTHYDFDNPPPKIVQGYKFNIFYPDLIEKRSTPQYFLEPSPDNKDFGILRFHAGPPYEDIAFKIVNREWEYSHRHGFRCQFSNGIFQLWFHFKRYRYRR</sequence>
<dbReference type="Pfam" id="PF09732">
    <property type="entry name" value="CactinC_cactus"/>
    <property type="match status" value="1"/>
</dbReference>
<evidence type="ECO:0000259" key="6">
    <source>
        <dbReference type="Pfam" id="PF10312"/>
    </source>
</evidence>
<keyword evidence="8" id="KW-1185">Reference proteome</keyword>
<dbReference type="GO" id="GO:0045824">
    <property type="term" value="P:negative regulation of innate immune response"/>
    <property type="evidence" value="ECO:0007669"/>
    <property type="project" value="TreeGrafter"/>
</dbReference>
<feature type="compositionally biased region" description="Basic residues" evidence="4">
    <location>
        <begin position="1"/>
        <end position="29"/>
    </location>
</feature>
<dbReference type="Proteomes" id="UP000264820">
    <property type="component" value="Unplaced"/>
</dbReference>
<feature type="region of interest" description="Disordered" evidence="4">
    <location>
        <begin position="1"/>
        <end position="253"/>
    </location>
</feature>
<feature type="compositionally biased region" description="Basic and acidic residues" evidence="4">
    <location>
        <begin position="605"/>
        <end position="622"/>
    </location>
</feature>
<evidence type="ECO:0000313" key="8">
    <source>
        <dbReference type="Proteomes" id="UP000264820"/>
    </source>
</evidence>
<dbReference type="SMART" id="SM01050">
    <property type="entry name" value="CactinC_cactus"/>
    <property type="match status" value="1"/>
</dbReference>
<feature type="compositionally biased region" description="Basic and acidic residues" evidence="4">
    <location>
        <begin position="95"/>
        <end position="144"/>
    </location>
</feature>
<proteinExistence type="inferred from homology"/>
<dbReference type="Ensembl" id="ENSHCOT00000013580.1">
    <property type="protein sequence ID" value="ENSHCOP00000000561.1"/>
    <property type="gene ID" value="ENSHCOG00000001390.1"/>
</dbReference>
<feature type="compositionally biased region" description="Low complexity" evidence="4">
    <location>
        <begin position="571"/>
        <end position="586"/>
    </location>
</feature>
<dbReference type="CTD" id="58509"/>
<reference evidence="7" key="2">
    <citation type="submission" date="2025-09" db="UniProtKB">
        <authorList>
            <consortium name="Ensembl"/>
        </authorList>
    </citation>
    <scope>IDENTIFICATION</scope>
</reference>
<feature type="domain" description="Splicing factor Cactin C-terminal" evidence="5">
    <location>
        <begin position="722"/>
        <end position="846"/>
    </location>
</feature>
<evidence type="ECO:0000259" key="5">
    <source>
        <dbReference type="Pfam" id="PF09732"/>
    </source>
</evidence>
<dbReference type="GO" id="GO:0005737">
    <property type="term" value="C:cytoplasm"/>
    <property type="evidence" value="ECO:0007669"/>
    <property type="project" value="TreeGrafter"/>
</dbReference>
<feature type="coiled-coil region" evidence="3">
    <location>
        <begin position="296"/>
        <end position="330"/>
    </location>
</feature>
<accession>A0A3Q2XKT9</accession>
<dbReference type="KEGG" id="hcq:109507341"/>
<feature type="domain" description="Splicing factor cactin central" evidence="6">
    <location>
        <begin position="340"/>
        <end position="527"/>
    </location>
</feature>
<feature type="region of interest" description="Disordered" evidence="4">
    <location>
        <begin position="547"/>
        <end position="624"/>
    </location>
</feature>
<evidence type="ECO:0000313" key="7">
    <source>
        <dbReference type="Ensembl" id="ENSHCOP00000000561.1"/>
    </source>
</evidence>
<feature type="compositionally biased region" description="Basic and acidic residues" evidence="4">
    <location>
        <begin position="553"/>
        <end position="566"/>
    </location>
</feature>
<dbReference type="Pfam" id="PF10312">
    <property type="entry name" value="Cactin_mid"/>
    <property type="match status" value="1"/>
</dbReference>
<comment type="similarity">
    <text evidence="1">Belongs to the CACTIN family.</text>
</comment>
<dbReference type="GO" id="GO:0003407">
    <property type="term" value="P:neural retina development"/>
    <property type="evidence" value="ECO:0007669"/>
    <property type="project" value="Ensembl"/>
</dbReference>
<keyword evidence="3" id="KW-0175">Coiled coil</keyword>
<dbReference type="OMA" id="HIDFWND"/>
<dbReference type="GO" id="GO:0040019">
    <property type="term" value="P:positive regulation of embryonic development"/>
    <property type="evidence" value="ECO:0007669"/>
    <property type="project" value="Ensembl"/>
</dbReference>
<name>A0A3Q2XKT9_HIPCM</name>
<evidence type="ECO:0000256" key="2">
    <source>
        <dbReference type="ARBA" id="ARBA00034534"/>
    </source>
</evidence>
<dbReference type="GO" id="GO:0045292">
    <property type="term" value="P:mRNA cis splicing, via spliceosome"/>
    <property type="evidence" value="ECO:0007669"/>
    <property type="project" value="TreeGrafter"/>
</dbReference>
<dbReference type="OrthoDB" id="265955at2759"/>
<feature type="compositionally biased region" description="Low complexity" evidence="4">
    <location>
        <begin position="196"/>
        <end position="205"/>
    </location>
</feature>
<dbReference type="RefSeq" id="XP_019712254.1">
    <property type="nucleotide sequence ID" value="XM_019856695.1"/>
</dbReference>
<evidence type="ECO:0000256" key="1">
    <source>
        <dbReference type="ARBA" id="ARBA00006895"/>
    </source>
</evidence>
<feature type="compositionally biased region" description="Basic and acidic residues" evidence="4">
    <location>
        <begin position="206"/>
        <end position="248"/>
    </location>
</feature>
<dbReference type="STRING" id="109280.ENSHCOP00000000561"/>
<evidence type="ECO:0000256" key="3">
    <source>
        <dbReference type="SAM" id="Coils"/>
    </source>
</evidence>
<dbReference type="AlphaFoldDB" id="A0A3Q2XKT9"/>
<feature type="compositionally biased region" description="Basic and acidic residues" evidence="4">
    <location>
        <begin position="151"/>
        <end position="193"/>
    </location>
</feature>
<dbReference type="PANTHER" id="PTHR21737:SF6">
    <property type="entry name" value="SPLICING FACTOR CACTIN"/>
    <property type="match status" value="1"/>
</dbReference>
<organism evidence="7 8">
    <name type="scientific">Hippocampus comes</name>
    <name type="common">Tiger tail seahorse</name>
    <dbReference type="NCBI Taxonomy" id="109280"/>
    <lineage>
        <taxon>Eukaryota</taxon>
        <taxon>Metazoa</taxon>
        <taxon>Chordata</taxon>
        <taxon>Craniata</taxon>
        <taxon>Vertebrata</taxon>
        <taxon>Euteleostomi</taxon>
        <taxon>Actinopterygii</taxon>
        <taxon>Neopterygii</taxon>
        <taxon>Teleostei</taxon>
        <taxon>Neoteleostei</taxon>
        <taxon>Acanthomorphata</taxon>
        <taxon>Syngnathiaria</taxon>
        <taxon>Syngnathiformes</taxon>
        <taxon>Syngnathoidei</taxon>
        <taxon>Syngnathidae</taxon>
        <taxon>Hippocampus</taxon>
    </lineage>
</organism>